<dbReference type="AlphaFoldDB" id="A0A0J8U633"/>
<reference evidence="1 2" key="1">
    <citation type="submission" date="2015-06" db="EMBL/GenBank/DDBJ databases">
        <title>Genome sequence of Mycobacterium conceptionense strain MLE.</title>
        <authorList>
            <person name="Greninger A.L."/>
            <person name="Cunningham G."/>
            <person name="Chiu C.Y."/>
            <person name="Miller S."/>
        </authorList>
    </citation>
    <scope>NUCLEOTIDE SEQUENCE [LARGE SCALE GENOMIC DNA]</scope>
    <source>
        <strain evidence="1 2">MLE</strain>
    </source>
</reference>
<organism evidence="1 2">
    <name type="scientific">Mycolicibacterium conceptionense</name>
    <dbReference type="NCBI Taxonomy" id="451644"/>
    <lineage>
        <taxon>Bacteria</taxon>
        <taxon>Bacillati</taxon>
        <taxon>Actinomycetota</taxon>
        <taxon>Actinomycetes</taxon>
        <taxon>Mycobacteriales</taxon>
        <taxon>Mycobacteriaceae</taxon>
        <taxon>Mycolicibacterium</taxon>
    </lineage>
</organism>
<gene>
    <name evidence="1" type="ORF">ACT17_22585</name>
</gene>
<sequence length="101" mass="11431">MADYDFTRADERARYLIDLDLAADPGATADPVVGDAETAEATVRWANDNGRTTFRTSRHGLTERTVEDYGWPPRPWTPPGATDAERWDYQVDLFKRGIVNE</sequence>
<dbReference type="Proteomes" id="UP000037594">
    <property type="component" value="Unassembled WGS sequence"/>
</dbReference>
<name>A0A0J8U633_9MYCO</name>
<dbReference type="EMBL" id="LFOD01000025">
    <property type="protein sequence ID" value="KMV15900.1"/>
    <property type="molecule type" value="Genomic_DNA"/>
</dbReference>
<dbReference type="PATRIC" id="fig|451644.5.peg.4661"/>
<accession>A0A0J8U633</accession>
<evidence type="ECO:0000313" key="2">
    <source>
        <dbReference type="Proteomes" id="UP000037594"/>
    </source>
</evidence>
<comment type="caution">
    <text evidence="1">The sequence shown here is derived from an EMBL/GenBank/DDBJ whole genome shotgun (WGS) entry which is preliminary data.</text>
</comment>
<dbReference type="RefSeq" id="WP_048896156.1">
    <property type="nucleotide sequence ID" value="NZ_LFOD01000025.1"/>
</dbReference>
<protein>
    <submittedName>
        <fullName evidence="1">Uncharacterized protein</fullName>
    </submittedName>
</protein>
<evidence type="ECO:0000313" key="1">
    <source>
        <dbReference type="EMBL" id="KMV15900.1"/>
    </source>
</evidence>
<proteinExistence type="predicted"/>